<evidence type="ECO:0000313" key="3">
    <source>
        <dbReference type="Proteomes" id="UP000594261"/>
    </source>
</evidence>
<dbReference type="Proteomes" id="UP000594261">
    <property type="component" value="Chromosome 2"/>
</dbReference>
<reference evidence="2" key="2">
    <citation type="submission" date="2021-01" db="UniProtKB">
        <authorList>
            <consortium name="EnsemblPlants"/>
        </authorList>
    </citation>
    <scope>IDENTIFICATION</scope>
</reference>
<evidence type="ECO:0000256" key="1">
    <source>
        <dbReference type="SAM" id="MobiDB-lite"/>
    </source>
</evidence>
<dbReference type="OMA" id="NLMASPF"/>
<name>A0A7N2KUH8_QUELO</name>
<dbReference type="FunCoup" id="A0A7N2KUH8">
    <property type="interactions" value="17"/>
</dbReference>
<keyword evidence="3" id="KW-1185">Reference proteome</keyword>
<evidence type="ECO:0000313" key="2">
    <source>
        <dbReference type="EnsemblPlants" id="QL02p027286:mrna:CDS:1"/>
    </source>
</evidence>
<proteinExistence type="predicted"/>
<reference evidence="3" key="1">
    <citation type="journal article" date="2016" name="G3 (Bethesda)">
        <title>First Draft Assembly and Annotation of the Genome of a California Endemic Oak Quercus lobata Nee (Fagaceae).</title>
        <authorList>
            <person name="Sork V.L."/>
            <person name="Fitz-Gibbon S.T."/>
            <person name="Puiu D."/>
            <person name="Crepeau M."/>
            <person name="Gugger P.F."/>
            <person name="Sherman R."/>
            <person name="Stevens K."/>
            <person name="Langley C.H."/>
            <person name="Pellegrini M."/>
            <person name="Salzberg S.L."/>
        </authorList>
    </citation>
    <scope>NUCLEOTIDE SEQUENCE [LARGE SCALE GENOMIC DNA]</scope>
    <source>
        <strain evidence="3">cv. SW786</strain>
    </source>
</reference>
<protein>
    <submittedName>
        <fullName evidence="2">Uncharacterized protein</fullName>
    </submittedName>
</protein>
<dbReference type="PANTHER" id="PTHR33641:SF15">
    <property type="entry name" value="AVR9_CF-9 RAPIDLY ELICITED PROTEIN"/>
    <property type="match status" value="1"/>
</dbReference>
<dbReference type="Gramene" id="QL02p027286:mrna">
    <property type="protein sequence ID" value="QL02p027286:mrna:CDS:1"/>
    <property type="gene ID" value="QL02p027286"/>
</dbReference>
<dbReference type="AlphaFoldDB" id="A0A7N2KUH8"/>
<organism evidence="2 3">
    <name type="scientific">Quercus lobata</name>
    <name type="common">Valley oak</name>
    <dbReference type="NCBI Taxonomy" id="97700"/>
    <lineage>
        <taxon>Eukaryota</taxon>
        <taxon>Viridiplantae</taxon>
        <taxon>Streptophyta</taxon>
        <taxon>Embryophyta</taxon>
        <taxon>Tracheophyta</taxon>
        <taxon>Spermatophyta</taxon>
        <taxon>Magnoliopsida</taxon>
        <taxon>eudicotyledons</taxon>
        <taxon>Gunneridae</taxon>
        <taxon>Pentapetalae</taxon>
        <taxon>rosids</taxon>
        <taxon>fabids</taxon>
        <taxon>Fagales</taxon>
        <taxon>Fagaceae</taxon>
        <taxon>Quercus</taxon>
    </lineage>
</organism>
<dbReference type="EnsemblPlants" id="QL02p027286:mrna">
    <property type="protein sequence ID" value="QL02p027286:mrna:CDS:1"/>
    <property type="gene ID" value="QL02p027286"/>
</dbReference>
<sequence>MNSIFSSFDALCAEFLGQKVRATFPSVTKVDRNSNIQAQRYDDGVLNKATDNVNKRQHGDPSVSPPQPGSVRKDQQKTPRFALELDGLNCFETLVSY</sequence>
<dbReference type="PANTHER" id="PTHR33641">
    <property type="entry name" value="OS06G0133500 PROTEIN"/>
    <property type="match status" value="1"/>
</dbReference>
<accession>A0A7N2KUH8</accession>
<feature type="region of interest" description="Disordered" evidence="1">
    <location>
        <begin position="32"/>
        <end position="78"/>
    </location>
</feature>
<dbReference type="InParanoid" id="A0A7N2KUH8"/>